<feature type="transmembrane region" description="Helical" evidence="1">
    <location>
        <begin position="86"/>
        <end position="111"/>
    </location>
</feature>
<gene>
    <name evidence="3" type="ORF">FC36_GL001639</name>
</gene>
<feature type="domain" description="PDZ" evidence="2">
    <location>
        <begin position="251"/>
        <end position="344"/>
    </location>
</feature>
<evidence type="ECO:0000256" key="1">
    <source>
        <dbReference type="SAM" id="Phobius"/>
    </source>
</evidence>
<feature type="transmembrane region" description="Helical" evidence="1">
    <location>
        <begin position="186"/>
        <end position="209"/>
    </location>
</feature>
<evidence type="ECO:0000313" key="4">
    <source>
        <dbReference type="Proteomes" id="UP000051048"/>
    </source>
</evidence>
<accession>A0A0R1TUT1</accession>
<organism evidence="3 4">
    <name type="scientific">Ligilactobacillus equi DSM 15833 = JCM 10991</name>
    <dbReference type="NCBI Taxonomy" id="1423740"/>
    <lineage>
        <taxon>Bacteria</taxon>
        <taxon>Bacillati</taxon>
        <taxon>Bacillota</taxon>
        <taxon>Bacilli</taxon>
        <taxon>Lactobacillales</taxon>
        <taxon>Lactobacillaceae</taxon>
        <taxon>Ligilactobacillus</taxon>
    </lineage>
</organism>
<dbReference type="SUPFAM" id="SSF50156">
    <property type="entry name" value="PDZ domain-like"/>
    <property type="match status" value="1"/>
</dbReference>
<feature type="transmembrane region" description="Helical" evidence="1">
    <location>
        <begin position="55"/>
        <end position="74"/>
    </location>
</feature>
<dbReference type="RefSeq" id="WP_051527933.1">
    <property type="nucleotide sequence ID" value="NZ_AZFH01000003.1"/>
</dbReference>
<dbReference type="Gene3D" id="2.30.42.10">
    <property type="match status" value="1"/>
</dbReference>
<keyword evidence="1" id="KW-0472">Membrane</keyword>
<protein>
    <recommendedName>
        <fullName evidence="2">PDZ domain-containing protein</fullName>
    </recommendedName>
</protein>
<keyword evidence="1" id="KW-1133">Transmembrane helix</keyword>
<feature type="transmembrane region" description="Helical" evidence="1">
    <location>
        <begin position="118"/>
        <end position="138"/>
    </location>
</feature>
<evidence type="ECO:0000313" key="3">
    <source>
        <dbReference type="EMBL" id="KRL84983.1"/>
    </source>
</evidence>
<dbReference type="InterPro" id="IPR041489">
    <property type="entry name" value="PDZ_6"/>
</dbReference>
<dbReference type="Proteomes" id="UP000051048">
    <property type="component" value="Unassembled WGS sequence"/>
</dbReference>
<reference evidence="3 4" key="1">
    <citation type="journal article" date="2015" name="Genome Announc.">
        <title>Expanding the biotechnology potential of lactobacilli through comparative genomics of 213 strains and associated genera.</title>
        <authorList>
            <person name="Sun Z."/>
            <person name="Harris H.M."/>
            <person name="McCann A."/>
            <person name="Guo C."/>
            <person name="Argimon S."/>
            <person name="Zhang W."/>
            <person name="Yang X."/>
            <person name="Jeffery I.B."/>
            <person name="Cooney J.C."/>
            <person name="Kagawa T.F."/>
            <person name="Liu W."/>
            <person name="Song Y."/>
            <person name="Salvetti E."/>
            <person name="Wrobel A."/>
            <person name="Rasinkangas P."/>
            <person name="Parkhill J."/>
            <person name="Rea M.C."/>
            <person name="O'Sullivan O."/>
            <person name="Ritari J."/>
            <person name="Douillard F.P."/>
            <person name="Paul Ross R."/>
            <person name="Yang R."/>
            <person name="Briner A.E."/>
            <person name="Felis G.E."/>
            <person name="de Vos W.M."/>
            <person name="Barrangou R."/>
            <person name="Klaenhammer T.R."/>
            <person name="Caufield P.W."/>
            <person name="Cui Y."/>
            <person name="Zhang H."/>
            <person name="O'Toole P.W."/>
        </authorList>
    </citation>
    <scope>NUCLEOTIDE SEQUENCE [LARGE SCALE GENOMIC DNA]</scope>
    <source>
        <strain evidence="3 4">DSM 15833</strain>
    </source>
</reference>
<dbReference type="Pfam" id="PF17820">
    <property type="entry name" value="PDZ_6"/>
    <property type="match status" value="1"/>
</dbReference>
<dbReference type="InterPro" id="IPR001478">
    <property type="entry name" value="PDZ"/>
</dbReference>
<name>A0A0R1TUT1_9LACO</name>
<sequence length="369" mass="41091">MVLKALLTYLVQPALWVAIATVIYLYFRRLKLERKQFRIAIEKDFYEGRTFLKTGLLLGGIGTLLTFILGLTLTTKMVYAYEAVTIVSLLLGSGAFSFYAILLTGGVALYLNPGQSGSIMASAFLVLAILYLLGRLFLASSKQVAHFFPLVKNGQRGRRVATYRWREMAVAPILVLIPGNEIQGIFAWWPVINLGQSSYSLFFLPLLVTAGMQILKQDSKEALIFYQKQTEVLLLLTVVVAIMALIWPVSAPYGLGFMGLVSIISWLLERRKDHQANNWYVETTEGVRVLAVRKDTPAAKMGLQAGDIILECNKVPVSNEKNLYAALQENSAYCRLRVKTYAGDLRAVGSAIYADSPHEIGLVLFQDEF</sequence>
<evidence type="ECO:0000259" key="2">
    <source>
        <dbReference type="SMART" id="SM00228"/>
    </source>
</evidence>
<feature type="transmembrane region" description="Helical" evidence="1">
    <location>
        <begin position="6"/>
        <end position="27"/>
    </location>
</feature>
<dbReference type="EMBL" id="AZFH01000003">
    <property type="protein sequence ID" value="KRL84983.1"/>
    <property type="molecule type" value="Genomic_DNA"/>
</dbReference>
<proteinExistence type="predicted"/>
<comment type="caution">
    <text evidence="3">The sequence shown here is derived from an EMBL/GenBank/DDBJ whole genome shotgun (WGS) entry which is preliminary data.</text>
</comment>
<keyword evidence="1" id="KW-0812">Transmembrane</keyword>
<dbReference type="OrthoDB" id="198399at2"/>
<dbReference type="SMART" id="SM00228">
    <property type="entry name" value="PDZ"/>
    <property type="match status" value="1"/>
</dbReference>
<dbReference type="STRING" id="1423740.FC36_GL001639"/>
<dbReference type="AlphaFoldDB" id="A0A0R1TUT1"/>
<dbReference type="InterPro" id="IPR036034">
    <property type="entry name" value="PDZ_sf"/>
</dbReference>
<feature type="transmembrane region" description="Helical" evidence="1">
    <location>
        <begin position="230"/>
        <end position="247"/>
    </location>
</feature>
<dbReference type="PATRIC" id="fig|1423740.3.peg.1773"/>